<keyword evidence="1" id="KW-0812">Transmembrane</keyword>
<evidence type="ECO:0000313" key="2">
    <source>
        <dbReference type="EMBL" id="KAJ8455573.1"/>
    </source>
</evidence>
<feature type="transmembrane region" description="Helical" evidence="1">
    <location>
        <begin position="380"/>
        <end position="398"/>
    </location>
</feature>
<dbReference type="EMBL" id="JAPEVG010000754">
    <property type="protein sequence ID" value="KAJ8455573.1"/>
    <property type="molecule type" value="Genomic_DNA"/>
</dbReference>
<organism evidence="2 3">
    <name type="scientific">Trametes cubensis</name>
    <dbReference type="NCBI Taxonomy" id="1111947"/>
    <lineage>
        <taxon>Eukaryota</taxon>
        <taxon>Fungi</taxon>
        <taxon>Dikarya</taxon>
        <taxon>Basidiomycota</taxon>
        <taxon>Agaricomycotina</taxon>
        <taxon>Agaricomycetes</taxon>
        <taxon>Polyporales</taxon>
        <taxon>Polyporaceae</taxon>
        <taxon>Trametes</taxon>
    </lineage>
</organism>
<name>A0AAD7TFT3_9APHY</name>
<dbReference type="AlphaFoldDB" id="A0AAD7TFT3"/>
<comment type="caution">
    <text evidence="2">The sequence shown here is derived from an EMBL/GenBank/DDBJ whole genome shotgun (WGS) entry which is preliminary data.</text>
</comment>
<dbReference type="Proteomes" id="UP001215151">
    <property type="component" value="Unassembled WGS sequence"/>
</dbReference>
<accession>A0AAD7TFT3</accession>
<evidence type="ECO:0000256" key="1">
    <source>
        <dbReference type="SAM" id="Phobius"/>
    </source>
</evidence>
<keyword evidence="1" id="KW-0472">Membrane</keyword>
<reference evidence="2" key="1">
    <citation type="submission" date="2022-11" db="EMBL/GenBank/DDBJ databases">
        <title>Genome Sequence of Cubamyces cubensis.</title>
        <authorList>
            <person name="Buettner E."/>
        </authorList>
    </citation>
    <scope>NUCLEOTIDE SEQUENCE</scope>
    <source>
        <strain evidence="2">MPL-01</strain>
    </source>
</reference>
<gene>
    <name evidence="2" type="ORF">ONZ51_g12400</name>
</gene>
<keyword evidence="3" id="KW-1185">Reference proteome</keyword>
<protein>
    <submittedName>
        <fullName evidence="2">Uncharacterized protein</fullName>
    </submittedName>
</protein>
<proteinExistence type="predicted"/>
<evidence type="ECO:0000313" key="3">
    <source>
        <dbReference type="Proteomes" id="UP001215151"/>
    </source>
</evidence>
<keyword evidence="1" id="KW-1133">Transmembrane helix</keyword>
<sequence length="401" mass="46790">MGKKRTKCQKEAWPLHTFRCRPGQSIKTAYHLLRAIAQDEIPTDQETRRDYGFTRAAALGWYAECYLLGLYKGLLVILRVSPDDLHRWRLEGRLVEHIKSVYEPVPPECRGEYYPWFLQHQYLLDTPDHKYASVDILTLPFRAAWSFAHASFNRIRAKVWGPSPNRAFFELWIQGLVPSPFISEWMRYGFVSTFSEAEMNDLDLRYRYLFLHHSFEEFCAAYRSSSIPALFDRHGLPCSILFRDVMSCTPRLPKTVWQLKDHIDLLATVRGSRVGARLDLTSAVASDYGFANCRTDGDTELLSCIYTHYFSHPDTSPLDLHEACMEGTLLEYLEPFIGWKPTERTRCRKLLKNIYPPPWWFPKAMKLRPLYHTVNAWKPYAYLMFGIVVLGLALYNVLRPV</sequence>